<proteinExistence type="predicted"/>
<dbReference type="Proteomes" id="UP000028623">
    <property type="component" value="Unassembled WGS sequence"/>
</dbReference>
<dbReference type="eggNOG" id="COG4773">
    <property type="taxonomic scope" value="Bacteria"/>
</dbReference>
<accession>A0A085BM79</accession>
<dbReference type="Gene3D" id="2.60.40.1120">
    <property type="entry name" value="Carboxypeptidase-like, regulatory domain"/>
    <property type="match status" value="1"/>
</dbReference>
<gene>
    <name evidence="2" type="ORF">IO89_03055</name>
</gene>
<evidence type="ECO:0000256" key="1">
    <source>
        <dbReference type="SAM" id="SignalP"/>
    </source>
</evidence>
<name>A0A085BM79_9FLAO</name>
<protein>
    <recommendedName>
        <fullName evidence="4">Carboxypeptidase regulatory-like domain-containing protein</fullName>
    </recommendedName>
</protein>
<comment type="caution">
    <text evidence="2">The sequence shown here is derived from an EMBL/GenBank/DDBJ whole genome shotgun (WGS) entry which is preliminary data.</text>
</comment>
<feature type="signal peptide" evidence="1">
    <location>
        <begin position="1"/>
        <end position="19"/>
    </location>
</feature>
<dbReference type="EMBL" id="JPLY01000001">
    <property type="protein sequence ID" value="KFC23574.1"/>
    <property type="molecule type" value="Genomic_DNA"/>
</dbReference>
<dbReference type="RefSeq" id="WP_034973480.1">
    <property type="nucleotide sequence ID" value="NZ_FOFI01000002.1"/>
</dbReference>
<sequence>MKKILSLLFVLAFSLIVFAQKTVTGIITDADGKALASASVTIEEPGKNAILAYGISNAKGEYKVTFTSAESNLDLKIKAFNQKPITQSIKNDDQKLNFSLDSQATEIQEVRLKTKLITKKGDTISYDLKSFENKNDRTLADVLKKIPGIEVNKDGTVLYQGEAINKFYVNGKDLMEGGYGTINNSLPKDAVSKVEVLENHQPVSILRDKVPSEQAALNIKLKKSVTMTGRGEVGAGFSPLLWNVKLTPMFFGQKNQWVINYKANNNGESVEKEGNLLSFGSRWEGRRSQTTQKSWLNVESADTPNLPEKRYLLNNVHFVSANLLTSPFKNKEWELKANASYTNNAVERVSSSINVYEVGSPSFTPGGTITSSASNNFYTNAAKGELIFTKNAKKGFFKNTTTWNGYWNDSRADVIQNTPNSVTNLIDNRASGQSLESPTGSFQNSLSTIIPWKDKLFNVMSYFKYQKDRQTLEVNPASYTNFQNINPEFNGYDKLKQYTNSNTLEANHSLSVGFNFKKWTLIPEVGINMNFNRLNSALYGGKNDSFTAINNSYINDVDWNEIQSYTQISVNYKSDRLNLNVTLPYNFYGIAYKDHLNNKNSDLNKSVFEPTFFASYDFASFFKYWVFASQNYNFGSFGYLYGGKMLTNPLSISLRSPESDIMPQFRSRNIGTRLEYRNPLNNLFFNVRYNYGTNRKNILESFTRSGLSSNLALIDETTNTKSQTEGAEIGKYFPKFKSNLSLSFTNTDANNFFKNIPVGVTDPKLVPLTETTNNIQTLTAKFNNAYFSWFSIDYNISMNWNQNYNKTEDFRQKSSGWNHNLAAYIYPSDNHTFGFNWDDISSSTTGLSFRNSFYDLSYQYTWVKRKIDFEFKWLNIANRKLYETVNVDTANKLVMSNQIYIRPSQFMFTVKFNFK</sequence>
<reference evidence="2 3" key="1">
    <citation type="submission" date="2014-07" db="EMBL/GenBank/DDBJ databases">
        <title>Epilithonimonas lactis LMG 22401 Genome.</title>
        <authorList>
            <person name="Pipes S.E."/>
            <person name="Stropko S.J."/>
        </authorList>
    </citation>
    <scope>NUCLEOTIDE SEQUENCE [LARGE SCALE GENOMIC DNA]</scope>
    <source>
        <strain evidence="2 3">LMG 24401</strain>
    </source>
</reference>
<evidence type="ECO:0000313" key="2">
    <source>
        <dbReference type="EMBL" id="KFC23574.1"/>
    </source>
</evidence>
<dbReference type="AlphaFoldDB" id="A0A085BM79"/>
<evidence type="ECO:0008006" key="4">
    <source>
        <dbReference type="Google" id="ProtNLM"/>
    </source>
</evidence>
<dbReference type="OrthoDB" id="603275at2"/>
<keyword evidence="1" id="KW-0732">Signal</keyword>
<dbReference type="SUPFAM" id="SSF56935">
    <property type="entry name" value="Porins"/>
    <property type="match status" value="1"/>
</dbReference>
<keyword evidence="3" id="KW-1185">Reference proteome</keyword>
<dbReference type="InterPro" id="IPR008969">
    <property type="entry name" value="CarboxyPept-like_regulatory"/>
</dbReference>
<feature type="chain" id="PRO_5001787180" description="Carboxypeptidase regulatory-like domain-containing protein" evidence="1">
    <location>
        <begin position="20"/>
        <end position="915"/>
    </location>
</feature>
<dbReference type="STRING" id="421072.SAMN04488097_1575"/>
<organism evidence="2 3">
    <name type="scientific">Epilithonimonas lactis</name>
    <dbReference type="NCBI Taxonomy" id="421072"/>
    <lineage>
        <taxon>Bacteria</taxon>
        <taxon>Pseudomonadati</taxon>
        <taxon>Bacteroidota</taxon>
        <taxon>Flavobacteriia</taxon>
        <taxon>Flavobacteriales</taxon>
        <taxon>Weeksellaceae</taxon>
        <taxon>Chryseobacterium group</taxon>
        <taxon>Epilithonimonas</taxon>
    </lineage>
</organism>
<evidence type="ECO:0000313" key="3">
    <source>
        <dbReference type="Proteomes" id="UP000028623"/>
    </source>
</evidence>
<dbReference type="SUPFAM" id="SSF49464">
    <property type="entry name" value="Carboxypeptidase regulatory domain-like"/>
    <property type="match status" value="1"/>
</dbReference>